<gene>
    <name evidence="2" type="ORF">AQPE_4612</name>
</gene>
<keyword evidence="1" id="KW-1133">Transmembrane helix</keyword>
<organism evidence="2 3">
    <name type="scientific">Aquipluma nitroreducens</name>
    <dbReference type="NCBI Taxonomy" id="2010828"/>
    <lineage>
        <taxon>Bacteria</taxon>
        <taxon>Pseudomonadati</taxon>
        <taxon>Bacteroidota</taxon>
        <taxon>Bacteroidia</taxon>
        <taxon>Marinilabiliales</taxon>
        <taxon>Prolixibacteraceae</taxon>
        <taxon>Aquipluma</taxon>
    </lineage>
</organism>
<protein>
    <submittedName>
        <fullName evidence="2">Uncharacterized protein</fullName>
    </submittedName>
</protein>
<evidence type="ECO:0000256" key="1">
    <source>
        <dbReference type="SAM" id="Phobius"/>
    </source>
</evidence>
<dbReference type="EMBL" id="AP018694">
    <property type="protein sequence ID" value="BBE20420.1"/>
    <property type="molecule type" value="Genomic_DNA"/>
</dbReference>
<dbReference type="RefSeq" id="WP_318348567.1">
    <property type="nucleotide sequence ID" value="NZ_AP018694.1"/>
</dbReference>
<dbReference type="AlphaFoldDB" id="A0A5K7SFP0"/>
<evidence type="ECO:0000313" key="2">
    <source>
        <dbReference type="EMBL" id="BBE20420.1"/>
    </source>
</evidence>
<dbReference type="Proteomes" id="UP001193389">
    <property type="component" value="Chromosome"/>
</dbReference>
<name>A0A5K7SFP0_9BACT</name>
<evidence type="ECO:0000313" key="3">
    <source>
        <dbReference type="Proteomes" id="UP001193389"/>
    </source>
</evidence>
<feature type="transmembrane region" description="Helical" evidence="1">
    <location>
        <begin position="12"/>
        <end position="33"/>
    </location>
</feature>
<sequence>MFGIDQISWGQFVQFIAGALILWYLSIVLIALVNKKNNRKTLFEDDQFTPVLSEELQPIAVSAKDYPSELIPIRLAEAILLPVSLYEETGMDDGYPIECFTNHNHPQLPKILENIQFQS</sequence>
<reference evidence="2" key="1">
    <citation type="journal article" date="2020" name="Int. J. Syst. Evol. Microbiol.">
        <title>Aquipluma nitroreducens gen. nov. sp. nov., a novel facultatively anaerobic bacterium isolated from a freshwater lake.</title>
        <authorList>
            <person name="Watanabe M."/>
            <person name="Kojima H."/>
            <person name="Fukui M."/>
        </authorList>
    </citation>
    <scope>NUCLEOTIDE SEQUENCE</scope>
    <source>
        <strain evidence="2">MeG22</strain>
    </source>
</reference>
<keyword evidence="1" id="KW-0812">Transmembrane</keyword>
<dbReference type="KEGG" id="anf:AQPE_4612"/>
<keyword evidence="1" id="KW-0472">Membrane</keyword>
<accession>A0A5K7SFP0</accession>
<keyword evidence="3" id="KW-1185">Reference proteome</keyword>
<proteinExistence type="predicted"/>